<gene>
    <name evidence="1" type="ORF">SAMN05443544_0584</name>
</gene>
<dbReference type="STRING" id="232089.SAMN05443544_0584"/>
<name>A0A1N6DQ16_9MICO</name>
<dbReference type="AlphaFoldDB" id="A0A1N6DQ16"/>
<dbReference type="Proteomes" id="UP000184699">
    <property type="component" value="Unassembled WGS sequence"/>
</dbReference>
<organism evidence="1 2">
    <name type="scientific">Agromyces cerinus subsp. cerinus</name>
    <dbReference type="NCBI Taxonomy" id="232089"/>
    <lineage>
        <taxon>Bacteria</taxon>
        <taxon>Bacillati</taxon>
        <taxon>Actinomycetota</taxon>
        <taxon>Actinomycetes</taxon>
        <taxon>Micrococcales</taxon>
        <taxon>Microbacteriaceae</taxon>
        <taxon>Agromyces</taxon>
    </lineage>
</organism>
<keyword evidence="2" id="KW-1185">Reference proteome</keyword>
<reference evidence="2" key="1">
    <citation type="submission" date="2016-11" db="EMBL/GenBank/DDBJ databases">
        <authorList>
            <person name="Varghese N."/>
            <person name="Submissions S."/>
        </authorList>
    </citation>
    <scope>NUCLEOTIDE SEQUENCE [LARGE SCALE GENOMIC DNA]</scope>
    <source>
        <strain evidence="2">DSM 8595</strain>
    </source>
</reference>
<evidence type="ECO:0000313" key="1">
    <source>
        <dbReference type="EMBL" id="SIN72898.1"/>
    </source>
</evidence>
<protein>
    <submittedName>
        <fullName evidence="1">Uncharacterized protein</fullName>
    </submittedName>
</protein>
<evidence type="ECO:0000313" key="2">
    <source>
        <dbReference type="Proteomes" id="UP000184699"/>
    </source>
</evidence>
<sequence length="462" mass="49233">MGVHVKIDGVAEWDVAGLQLTEDATPVDPSSSFGGAGDFSFSIPANVDAKLIVGLPVEVVDTVLGVTRGVIAAVGMVGDDVRAQCTTRLVPLVADRNAALHVGTVESYLTYVFGLCDVTTGVVFDPSIADIEVTAVGWSGNVWLQVKQFCIAYQVEVAVVGTDIVVRPLRGQRASRVDESAFEWGMDGTGRSQTVESWYYETTPVTDAVLVGRTANVISSLGAGEVYEFQVDLDCSLSSVEQPVAMDSVAYSEASASVYSVRDRLDNPVDASYWVKQGGSVSVSIADDTRSITVKVTGCLDATLAPYRLVGTRVVHGQDVEYSTLRVLGSGLAFKRKLYSMPACVDGSATVEVGCEVDNDFITSWAHAHSLLLWAAVRYGSPQIRVSGQAVLGAGAGARILDDFTEYRVRTVSRGPSGEASYEAEWDTTLGDLDAVWGEQNIGEFNDAHSTIGPYNVRPLTT</sequence>
<dbReference type="EMBL" id="FSRJ01000001">
    <property type="protein sequence ID" value="SIN72898.1"/>
    <property type="molecule type" value="Genomic_DNA"/>
</dbReference>
<accession>A0A1N6DQ16</accession>
<proteinExistence type="predicted"/>